<dbReference type="PIRSF" id="PIRSF037092">
    <property type="entry name" value="AP3_complex_delta"/>
    <property type="match status" value="1"/>
</dbReference>
<keyword evidence="11" id="KW-1185">Reference proteome</keyword>
<dbReference type="Proteomes" id="UP001293254">
    <property type="component" value="Unassembled WGS sequence"/>
</dbReference>
<evidence type="ECO:0000256" key="7">
    <source>
        <dbReference type="PIRNR" id="PIRNR037092"/>
    </source>
</evidence>
<comment type="similarity">
    <text evidence="2 7">Belongs to the adaptor complexes large subunit family.</text>
</comment>
<dbReference type="Pfam" id="PF01602">
    <property type="entry name" value="Adaptin_N"/>
    <property type="match status" value="1"/>
</dbReference>
<dbReference type="GO" id="GO:0005794">
    <property type="term" value="C:Golgi apparatus"/>
    <property type="evidence" value="ECO:0007669"/>
    <property type="project" value="UniProtKB-SubCell"/>
</dbReference>
<keyword evidence="3 7" id="KW-0813">Transport</keyword>
<keyword evidence="7" id="KW-0333">Golgi apparatus</keyword>
<dbReference type="PANTHER" id="PTHR22781">
    <property type="entry name" value="DELTA ADAPTIN-RELATED"/>
    <property type="match status" value="1"/>
</dbReference>
<feature type="region of interest" description="Disordered" evidence="8">
    <location>
        <begin position="835"/>
        <end position="943"/>
    </location>
</feature>
<dbReference type="GO" id="GO:0006623">
    <property type="term" value="P:protein targeting to vacuole"/>
    <property type="evidence" value="ECO:0007669"/>
    <property type="project" value="TreeGrafter"/>
</dbReference>
<dbReference type="AlphaFoldDB" id="A0AAE1YAV4"/>
<name>A0AAE1YAV4_9LAMI</name>
<reference evidence="10" key="1">
    <citation type="submission" date="2020-06" db="EMBL/GenBank/DDBJ databases">
        <authorList>
            <person name="Li T."/>
            <person name="Hu X."/>
            <person name="Zhang T."/>
            <person name="Song X."/>
            <person name="Zhang H."/>
            <person name="Dai N."/>
            <person name="Sheng W."/>
            <person name="Hou X."/>
            <person name="Wei L."/>
        </authorList>
    </citation>
    <scope>NUCLEOTIDE SEQUENCE</scope>
    <source>
        <strain evidence="10">3651</strain>
        <tissue evidence="10">Leaf</tissue>
    </source>
</reference>
<evidence type="ECO:0000256" key="6">
    <source>
        <dbReference type="ARBA" id="ARBA00023136"/>
    </source>
</evidence>
<dbReference type="GO" id="GO:0030123">
    <property type="term" value="C:AP-3 adaptor complex"/>
    <property type="evidence" value="ECO:0007669"/>
    <property type="project" value="InterPro"/>
</dbReference>
<feature type="domain" description="Clathrin/coatomer adaptor adaptin-like N-terminal" evidence="9">
    <location>
        <begin position="33"/>
        <end position="494"/>
    </location>
</feature>
<evidence type="ECO:0000313" key="10">
    <source>
        <dbReference type="EMBL" id="KAK4426879.1"/>
    </source>
</evidence>
<evidence type="ECO:0000256" key="4">
    <source>
        <dbReference type="ARBA" id="ARBA00022737"/>
    </source>
</evidence>
<keyword evidence="5 7" id="KW-0653">Protein transport</keyword>
<accession>A0AAE1YAV4</accession>
<feature type="compositionally biased region" description="Basic and acidic residues" evidence="8">
    <location>
        <begin position="897"/>
        <end position="911"/>
    </location>
</feature>
<dbReference type="EMBL" id="JACGWO010000005">
    <property type="protein sequence ID" value="KAK4426879.1"/>
    <property type="molecule type" value="Genomic_DNA"/>
</dbReference>
<dbReference type="Gene3D" id="1.25.10.10">
    <property type="entry name" value="Leucine-rich Repeat Variant"/>
    <property type="match status" value="1"/>
</dbReference>
<dbReference type="InterPro" id="IPR017105">
    <property type="entry name" value="AP3_complex_dsu"/>
</dbReference>
<evidence type="ECO:0000256" key="1">
    <source>
        <dbReference type="ARBA" id="ARBA00004308"/>
    </source>
</evidence>
<keyword evidence="4" id="KW-0677">Repeat</keyword>
<dbReference type="PANTHER" id="PTHR22781:SF12">
    <property type="entry name" value="AP-3 COMPLEX SUBUNIT DELTA-1"/>
    <property type="match status" value="1"/>
</dbReference>
<evidence type="ECO:0000256" key="2">
    <source>
        <dbReference type="ARBA" id="ARBA00006613"/>
    </source>
</evidence>
<evidence type="ECO:0000256" key="8">
    <source>
        <dbReference type="SAM" id="MobiDB-lite"/>
    </source>
</evidence>
<dbReference type="InterPro" id="IPR011989">
    <property type="entry name" value="ARM-like"/>
</dbReference>
<evidence type="ECO:0000313" key="11">
    <source>
        <dbReference type="Proteomes" id="UP001293254"/>
    </source>
</evidence>
<feature type="compositionally biased region" description="Low complexity" evidence="8">
    <location>
        <begin position="841"/>
        <end position="850"/>
    </location>
</feature>
<comment type="function">
    <text evidence="7">Part of the AP-3 complex, an adaptor-related complex which seems to be clathrin-associated. The complex is associated with the Golgi region as well as more peripheral structures. It facilitates the budding of vesicles from the Golgi membrane and may be directly involved in trafficking to the vacuole. It also function in maintaining the identity of lytic vacuoles and in regulating the transition between storage and lytic vacuoles.</text>
</comment>
<feature type="compositionally biased region" description="Basic residues" evidence="8">
    <location>
        <begin position="912"/>
        <end position="922"/>
    </location>
</feature>
<evidence type="ECO:0000256" key="3">
    <source>
        <dbReference type="ARBA" id="ARBA00022448"/>
    </source>
</evidence>
<keyword evidence="6" id="KW-0472">Membrane</keyword>
<comment type="caution">
    <text evidence="10">The sequence shown here is derived from an EMBL/GenBank/DDBJ whole genome shotgun (WGS) entry which is preliminary data.</text>
</comment>
<feature type="compositionally biased region" description="Basic residues" evidence="8">
    <location>
        <begin position="881"/>
        <end position="896"/>
    </location>
</feature>
<evidence type="ECO:0000256" key="5">
    <source>
        <dbReference type="ARBA" id="ARBA00022927"/>
    </source>
</evidence>
<sequence length="943" mass="104409">MAGPSLMDSLFQRSLDDIIKGVRLCPPGTEPTFIAKSLDEIRREVKSTDRQTKAIALQKLTYLHCLHGVDMSWAAFHCVELSSSSAHSHKRIAYLAASLSFNPSTTDVILLLTHQLRKDLSSSSVHDVSLALSTLSSICNPDLSRDLTPELFTLLSSGKPFVRKKAIAAILRVFEQYPDAVRVCFKRVVENLESTDVGILSVVVGLFCELAVKEPRSYLPLAPEFYKILVDCRNNWILIKVLKIFAKLAPLEPRLGKRVVEPICEHMGRTGAKSLAFECMMTIVSSLSEYESAVKLAVGKVREFLLDDDPNLKYLGLQALTIVAQKHMWAVLENKELVVKALSDVDVNIKLEALRLVMSMVSEDNVMEICRILISHAQKSDPEFCNEILGYILFTCSRNFYEVICDFDWYVAFLGEVARIPHCQKGKEIETQLIDIGMRVKDARLELVDVARSLVIDPALLGNAFVHGVLAAAAWISGEYVALSRNPFELMEALLQPRTGLLTPSVRSVYIQSAFKVLIFCIWSYGKLNGDDASEPSALTESVSKCDLEGTSETVVCESLSDTEVDNENMIIAGGQTSSASSRKYRLTKESIMGLVNLVEANLGPLAGSDEVEIQERVSNVLGFIELMKPKLHGPLGDGEGDEMKGKLEASEMVKLMFDVFSEELGPVSLSAQEKVPLPDGLVLKENLSDLEAICGDVKFPSSTSFSLIQPRILEKDTSSFPECNEESGPSTESTSLLAEHRKRHGLYYLPSENKGTTFNDFPPAHEPQDKTIDEAEDLVKLTEESLTSKKKQNHIKPRPVVVKLDDGEGLNMAVEKSKVKTDLISGAVREVLLGNEPMTSSSRSKSSNKSSKRREVDRIPESGNDIVNTAISEGSIAGSGRRKHQTHSKERKHLSSGKEKEQHDHNDKQKRDSRHHKHKSRQRAEGGINVPVQSPVIPDFLL</sequence>
<dbReference type="InterPro" id="IPR016024">
    <property type="entry name" value="ARM-type_fold"/>
</dbReference>
<protein>
    <recommendedName>
        <fullName evidence="7">AP-3 complex subunit delta</fullName>
    </recommendedName>
</protein>
<dbReference type="GO" id="GO:0006896">
    <property type="term" value="P:Golgi to vacuole transport"/>
    <property type="evidence" value="ECO:0007669"/>
    <property type="project" value="TreeGrafter"/>
</dbReference>
<organism evidence="10 11">
    <name type="scientific">Sesamum alatum</name>
    <dbReference type="NCBI Taxonomy" id="300844"/>
    <lineage>
        <taxon>Eukaryota</taxon>
        <taxon>Viridiplantae</taxon>
        <taxon>Streptophyta</taxon>
        <taxon>Embryophyta</taxon>
        <taxon>Tracheophyta</taxon>
        <taxon>Spermatophyta</taxon>
        <taxon>Magnoliopsida</taxon>
        <taxon>eudicotyledons</taxon>
        <taxon>Gunneridae</taxon>
        <taxon>Pentapetalae</taxon>
        <taxon>asterids</taxon>
        <taxon>lamiids</taxon>
        <taxon>Lamiales</taxon>
        <taxon>Pedaliaceae</taxon>
        <taxon>Sesamum</taxon>
    </lineage>
</organism>
<dbReference type="GO" id="GO:0010008">
    <property type="term" value="C:endosome membrane"/>
    <property type="evidence" value="ECO:0007669"/>
    <property type="project" value="TreeGrafter"/>
</dbReference>
<dbReference type="InterPro" id="IPR002553">
    <property type="entry name" value="Clathrin/coatomer_adapt-like_N"/>
</dbReference>
<dbReference type="SUPFAM" id="SSF48371">
    <property type="entry name" value="ARM repeat"/>
    <property type="match status" value="1"/>
</dbReference>
<gene>
    <name evidence="10" type="ORF">Salat_1456700</name>
</gene>
<reference evidence="10" key="2">
    <citation type="journal article" date="2024" name="Plant">
        <title>Genomic evolution and insights into agronomic trait innovations of Sesamum species.</title>
        <authorList>
            <person name="Miao H."/>
            <person name="Wang L."/>
            <person name="Qu L."/>
            <person name="Liu H."/>
            <person name="Sun Y."/>
            <person name="Le M."/>
            <person name="Wang Q."/>
            <person name="Wei S."/>
            <person name="Zheng Y."/>
            <person name="Lin W."/>
            <person name="Duan Y."/>
            <person name="Cao H."/>
            <person name="Xiong S."/>
            <person name="Wang X."/>
            <person name="Wei L."/>
            <person name="Li C."/>
            <person name="Ma Q."/>
            <person name="Ju M."/>
            <person name="Zhao R."/>
            <person name="Li G."/>
            <person name="Mu C."/>
            <person name="Tian Q."/>
            <person name="Mei H."/>
            <person name="Zhang T."/>
            <person name="Gao T."/>
            <person name="Zhang H."/>
        </authorList>
    </citation>
    <scope>NUCLEOTIDE SEQUENCE</scope>
    <source>
        <strain evidence="10">3651</strain>
    </source>
</reference>
<comment type="subunit">
    <text evidence="7">Adaptor protein complex 3 (AP-3) is a heterotetramer.</text>
</comment>
<proteinExistence type="inferred from homology"/>
<comment type="subcellular location">
    <subcellularLocation>
        <location evidence="1">Endomembrane system</location>
    </subcellularLocation>
    <subcellularLocation>
        <location evidence="7">Golgi apparatus</location>
    </subcellularLocation>
</comment>
<evidence type="ECO:0000259" key="9">
    <source>
        <dbReference type="Pfam" id="PF01602"/>
    </source>
</evidence>